<evidence type="ECO:0000256" key="2">
    <source>
        <dbReference type="SAM" id="Phobius"/>
    </source>
</evidence>
<protein>
    <recommendedName>
        <fullName evidence="5">5-bromo-4-chloroindolyl phosphate hydrolysis protein</fullName>
    </recommendedName>
</protein>
<reference evidence="3 4" key="1">
    <citation type="submission" date="2019-07" db="EMBL/GenBank/DDBJ databases">
        <title>Aquicoccus porphyridii gen. nov., sp. nov., isolated from a small marine red alga, Porphyridium marinum.</title>
        <authorList>
            <person name="Liu L."/>
        </authorList>
    </citation>
    <scope>NUCLEOTIDE SEQUENCE [LARGE SCALE GENOMIC DNA]</scope>
    <source>
        <strain evidence="3 4">L1 8-17</strain>
    </source>
</reference>
<feature type="region of interest" description="Disordered" evidence="1">
    <location>
        <begin position="1"/>
        <end position="22"/>
    </location>
</feature>
<dbReference type="AlphaFoldDB" id="A0A5A9ZI59"/>
<accession>A0A5A9ZI59</accession>
<evidence type="ECO:0000313" key="3">
    <source>
        <dbReference type="EMBL" id="KAA0916851.1"/>
    </source>
</evidence>
<keyword evidence="2" id="KW-1133">Transmembrane helix</keyword>
<keyword evidence="2" id="KW-0812">Transmembrane</keyword>
<keyword evidence="4" id="KW-1185">Reference proteome</keyword>
<proteinExistence type="predicted"/>
<dbReference type="InterPro" id="IPR018770">
    <property type="entry name" value="ChloroindolylP_hydrolase"/>
</dbReference>
<gene>
    <name evidence="3" type="ORF">FLO80_08535</name>
</gene>
<evidence type="ECO:0000313" key="4">
    <source>
        <dbReference type="Proteomes" id="UP000325291"/>
    </source>
</evidence>
<feature type="transmembrane region" description="Helical" evidence="2">
    <location>
        <begin position="96"/>
        <end position="114"/>
    </location>
</feature>
<feature type="transmembrane region" description="Helical" evidence="2">
    <location>
        <begin position="28"/>
        <end position="47"/>
    </location>
</feature>
<organism evidence="3 4">
    <name type="scientific">Aquicoccus porphyridii</name>
    <dbReference type="NCBI Taxonomy" id="1852029"/>
    <lineage>
        <taxon>Bacteria</taxon>
        <taxon>Pseudomonadati</taxon>
        <taxon>Pseudomonadota</taxon>
        <taxon>Alphaproteobacteria</taxon>
        <taxon>Rhodobacterales</taxon>
        <taxon>Paracoccaceae</taxon>
        <taxon>Aquicoccus</taxon>
    </lineage>
</organism>
<evidence type="ECO:0008006" key="5">
    <source>
        <dbReference type="Google" id="ProtNLM"/>
    </source>
</evidence>
<feature type="transmembrane region" description="Helical" evidence="2">
    <location>
        <begin position="53"/>
        <end position="75"/>
    </location>
</feature>
<name>A0A5A9ZI59_9RHOB</name>
<sequence length="296" mass="32175">MAQRFGGKFSPDGTPAKGGYRGAARTRAGGRVNLLFLVPLPLIWNAFGNGPMVMALSLAALGVLLLAAWLTREGLLAQEAYEARRVARRPAIPRKMFGAALTGLGLAVASFALNGGLAEPVLYGIVGTVLHFAAFGPDPMTDKGMEGVDTFQTDRVARLVDQAEAHLKAMSGAIRRTGDREVAARVESFQSEVRDLLRTVENDPRDLTAARKFMSVYLQGARDASEKFADLYTRGHDMQARADYLALLTDLEQSFSAKTKRLMLDDRSDLTVEIEVLRDRLGREGLRPPSPDAANQ</sequence>
<keyword evidence="2" id="KW-0472">Membrane</keyword>
<dbReference type="RefSeq" id="WP_111365638.1">
    <property type="nucleotide sequence ID" value="NZ_VINQ01000004.1"/>
</dbReference>
<dbReference type="Pfam" id="PF10112">
    <property type="entry name" value="Halogen_Hydrol"/>
    <property type="match status" value="1"/>
</dbReference>
<comment type="caution">
    <text evidence="3">The sequence shown here is derived from an EMBL/GenBank/DDBJ whole genome shotgun (WGS) entry which is preliminary data.</text>
</comment>
<dbReference type="EMBL" id="VINQ01000004">
    <property type="protein sequence ID" value="KAA0916851.1"/>
    <property type="molecule type" value="Genomic_DNA"/>
</dbReference>
<evidence type="ECO:0000256" key="1">
    <source>
        <dbReference type="SAM" id="MobiDB-lite"/>
    </source>
</evidence>
<dbReference type="Proteomes" id="UP000325291">
    <property type="component" value="Unassembled WGS sequence"/>
</dbReference>